<evidence type="ECO:0000256" key="2">
    <source>
        <dbReference type="ARBA" id="ARBA00023002"/>
    </source>
</evidence>
<dbReference type="InterPro" id="IPR029752">
    <property type="entry name" value="D-isomer_DH_CS1"/>
</dbReference>
<evidence type="ECO:0000256" key="4">
    <source>
        <dbReference type="RuleBase" id="RU003719"/>
    </source>
</evidence>
<proteinExistence type="inferred from homology"/>
<evidence type="ECO:0000259" key="6">
    <source>
        <dbReference type="Pfam" id="PF02826"/>
    </source>
</evidence>
<dbReference type="SUPFAM" id="SSF51735">
    <property type="entry name" value="NAD(P)-binding Rossmann-fold domains"/>
    <property type="match status" value="1"/>
</dbReference>
<gene>
    <name evidence="7" type="ORF">BG006_009694</name>
</gene>
<sequence>MNWLKTKMGSHGWDITDDDVKKPNVLFLKPVEYAHQEMEDFAEYFTVKTLEGDREEFFEKCKKGKYNGYAAIFWNGTELGAMDKEFVSHLPDSISLIALPYAGYDGFDIDACTAKVKLNTPFNLSGITVTNVPGVVSAATADTAMFLMLGCLRNFSMGQTILRNGGPWHTALPIGNDMAAKTVGIIGMGGIGKAIAKRANAFGMMVNYYNRNRLNIRIEAEHSAHFAAYDTLLRESDVIVICTPLTPATHHMIGAAQFDKMKKGVVVINIARGPIIDEAALVNALESGKVGAAGLDVFEFEPKVHEGLLKHPRCTLLPHMGTYTEESTMDMENLAIRNIKKFLMHGEAITPINRVTGKAVGDMMTDSIDISKLNITLQ</sequence>
<dbReference type="Gene3D" id="3.40.50.720">
    <property type="entry name" value="NAD(P)-binding Rossmann-like Domain"/>
    <property type="match status" value="2"/>
</dbReference>
<feature type="domain" description="D-isomer specific 2-hydroxyacid dehydrogenase catalytic" evidence="5">
    <location>
        <begin position="26"/>
        <end position="353"/>
    </location>
</feature>
<dbReference type="Pfam" id="PF02826">
    <property type="entry name" value="2-Hacid_dh_C"/>
    <property type="match status" value="1"/>
</dbReference>
<dbReference type="InterPro" id="IPR006140">
    <property type="entry name" value="D-isomer_DH_NAD-bd"/>
</dbReference>
<dbReference type="CDD" id="cd12168">
    <property type="entry name" value="Mand_dh_like"/>
    <property type="match status" value="1"/>
</dbReference>
<comment type="caution">
    <text evidence="7">The sequence shown here is derived from an EMBL/GenBank/DDBJ whole genome shotgun (WGS) entry which is preliminary data.</text>
</comment>
<dbReference type="PROSITE" id="PS00671">
    <property type="entry name" value="D_2_HYDROXYACID_DH_3"/>
    <property type="match status" value="1"/>
</dbReference>
<reference evidence="7" key="1">
    <citation type="journal article" date="2020" name="Fungal Divers.">
        <title>Resolving the Mortierellaceae phylogeny through synthesis of multi-gene phylogenetics and phylogenomics.</title>
        <authorList>
            <person name="Vandepol N."/>
            <person name="Liber J."/>
            <person name="Desiro A."/>
            <person name="Na H."/>
            <person name="Kennedy M."/>
            <person name="Barry K."/>
            <person name="Grigoriev I.V."/>
            <person name="Miller A.N."/>
            <person name="O'Donnell K."/>
            <person name="Stajich J.E."/>
            <person name="Bonito G."/>
        </authorList>
    </citation>
    <scope>NUCLEOTIDE SEQUENCE</scope>
    <source>
        <strain evidence="7">NVP1</strain>
    </source>
</reference>
<dbReference type="GO" id="GO:0051287">
    <property type="term" value="F:NAD binding"/>
    <property type="evidence" value="ECO:0007669"/>
    <property type="project" value="InterPro"/>
</dbReference>
<dbReference type="SUPFAM" id="SSF52283">
    <property type="entry name" value="Formate/glycerate dehydrogenase catalytic domain-like"/>
    <property type="match status" value="1"/>
</dbReference>
<evidence type="ECO:0000313" key="7">
    <source>
        <dbReference type="EMBL" id="KAF9336095.1"/>
    </source>
</evidence>
<dbReference type="EMBL" id="JAAAUY010000072">
    <property type="protein sequence ID" value="KAF9336095.1"/>
    <property type="molecule type" value="Genomic_DNA"/>
</dbReference>
<evidence type="ECO:0000256" key="1">
    <source>
        <dbReference type="ARBA" id="ARBA00005854"/>
    </source>
</evidence>
<dbReference type="FunFam" id="3.40.50.720:FF:000203">
    <property type="entry name" value="D-3-phosphoglycerate dehydrogenase (SerA)"/>
    <property type="match status" value="1"/>
</dbReference>
<dbReference type="GO" id="GO:0005829">
    <property type="term" value="C:cytosol"/>
    <property type="evidence" value="ECO:0007669"/>
    <property type="project" value="TreeGrafter"/>
</dbReference>
<dbReference type="PANTHER" id="PTHR10996">
    <property type="entry name" value="2-HYDROXYACID DEHYDROGENASE-RELATED"/>
    <property type="match status" value="1"/>
</dbReference>
<comment type="similarity">
    <text evidence="1 4">Belongs to the D-isomer specific 2-hydroxyacid dehydrogenase family.</text>
</comment>
<keyword evidence="3" id="KW-0520">NAD</keyword>
<feature type="domain" description="D-isomer specific 2-hydroxyacid dehydrogenase NAD-binding" evidence="6">
    <location>
        <begin position="146"/>
        <end position="321"/>
    </location>
</feature>
<evidence type="ECO:0000256" key="3">
    <source>
        <dbReference type="ARBA" id="ARBA00023027"/>
    </source>
</evidence>
<protein>
    <submittedName>
        <fullName evidence="7">Uncharacterized protein</fullName>
    </submittedName>
</protein>
<name>A0A9P5ST28_9FUNG</name>
<dbReference type="InterPro" id="IPR050223">
    <property type="entry name" value="D-isomer_2-hydroxyacid_DH"/>
</dbReference>
<dbReference type="AlphaFoldDB" id="A0A9P5ST28"/>
<dbReference type="GO" id="GO:0030267">
    <property type="term" value="F:glyoxylate reductase (NADPH) activity"/>
    <property type="evidence" value="ECO:0007669"/>
    <property type="project" value="TreeGrafter"/>
</dbReference>
<dbReference type="PANTHER" id="PTHR10996:SF257">
    <property type="entry name" value="GLYOXYLATE REDUCTASE 1"/>
    <property type="match status" value="1"/>
</dbReference>
<keyword evidence="2 4" id="KW-0560">Oxidoreductase</keyword>
<dbReference type="InterPro" id="IPR029753">
    <property type="entry name" value="D-isomer_DH_CS"/>
</dbReference>
<accession>A0A9P5ST28</accession>
<dbReference type="Pfam" id="PF00389">
    <property type="entry name" value="2-Hacid_dh"/>
    <property type="match status" value="1"/>
</dbReference>
<organism evidence="7 8">
    <name type="scientific">Podila minutissima</name>
    <dbReference type="NCBI Taxonomy" id="64525"/>
    <lineage>
        <taxon>Eukaryota</taxon>
        <taxon>Fungi</taxon>
        <taxon>Fungi incertae sedis</taxon>
        <taxon>Mucoromycota</taxon>
        <taxon>Mortierellomycotina</taxon>
        <taxon>Mortierellomycetes</taxon>
        <taxon>Mortierellales</taxon>
        <taxon>Mortierellaceae</taxon>
        <taxon>Podila</taxon>
    </lineage>
</organism>
<keyword evidence="8" id="KW-1185">Reference proteome</keyword>
<evidence type="ECO:0000259" key="5">
    <source>
        <dbReference type="Pfam" id="PF00389"/>
    </source>
</evidence>
<dbReference type="GO" id="GO:0016618">
    <property type="term" value="F:hydroxypyruvate reductase [NAD(P)H] activity"/>
    <property type="evidence" value="ECO:0007669"/>
    <property type="project" value="TreeGrafter"/>
</dbReference>
<dbReference type="InterPro" id="IPR036291">
    <property type="entry name" value="NAD(P)-bd_dom_sf"/>
</dbReference>
<dbReference type="PROSITE" id="PS00065">
    <property type="entry name" value="D_2_HYDROXYACID_DH_1"/>
    <property type="match status" value="1"/>
</dbReference>
<evidence type="ECO:0000313" key="8">
    <source>
        <dbReference type="Proteomes" id="UP000696485"/>
    </source>
</evidence>
<dbReference type="InterPro" id="IPR006139">
    <property type="entry name" value="D-isomer_2_OHA_DH_cat_dom"/>
</dbReference>
<dbReference type="Proteomes" id="UP000696485">
    <property type="component" value="Unassembled WGS sequence"/>
</dbReference>